<dbReference type="Proteomes" id="UP000030765">
    <property type="component" value="Unassembled WGS sequence"/>
</dbReference>
<dbReference type="EMBL" id="KE525336">
    <property type="protein sequence ID" value="KFB47965.1"/>
    <property type="molecule type" value="Genomic_DNA"/>
</dbReference>
<dbReference type="EnsemblMetazoa" id="ASIC016017-RA">
    <property type="protein sequence ID" value="ASIC016017-PA"/>
    <property type="gene ID" value="ASIC016017"/>
</dbReference>
<accession>A0A084WCM1</accession>
<dbReference type="VEuPathDB" id="VectorBase:ASIC016017"/>
<protein>
    <submittedName>
        <fullName evidence="1 2">Ferredoxin</fullName>
    </submittedName>
</protein>
<keyword evidence="3" id="KW-1185">Reference proteome</keyword>
<name>A0A084WCM1_ANOSI</name>
<proteinExistence type="predicted"/>
<reference evidence="1 3" key="1">
    <citation type="journal article" date="2014" name="BMC Genomics">
        <title>Genome sequence of Anopheles sinensis provides insight into genetics basis of mosquito competence for malaria parasites.</title>
        <authorList>
            <person name="Zhou D."/>
            <person name="Zhang D."/>
            <person name="Ding G."/>
            <person name="Shi L."/>
            <person name="Hou Q."/>
            <person name="Ye Y."/>
            <person name="Xu Y."/>
            <person name="Zhou H."/>
            <person name="Xiong C."/>
            <person name="Li S."/>
            <person name="Yu J."/>
            <person name="Hong S."/>
            <person name="Yu X."/>
            <person name="Zou P."/>
            <person name="Chen C."/>
            <person name="Chang X."/>
            <person name="Wang W."/>
            <person name="Lv Y."/>
            <person name="Sun Y."/>
            <person name="Ma L."/>
            <person name="Shen B."/>
            <person name="Zhu C."/>
        </authorList>
    </citation>
    <scope>NUCLEOTIDE SEQUENCE [LARGE SCALE GENOMIC DNA]</scope>
</reference>
<evidence type="ECO:0000313" key="1">
    <source>
        <dbReference type="EMBL" id="KFB47965.1"/>
    </source>
</evidence>
<dbReference type="AlphaFoldDB" id="A0A084WCM1"/>
<sequence length="67" mass="7703">MYLIMVIPALPTSSTSYRSGAYLQYEDVKLVRISEASGRCIQKPTHPKTDSNRLVNELNRISAERWF</sequence>
<evidence type="ECO:0000313" key="3">
    <source>
        <dbReference type="Proteomes" id="UP000030765"/>
    </source>
</evidence>
<evidence type="ECO:0000313" key="2">
    <source>
        <dbReference type="EnsemblMetazoa" id="ASIC016017-PA"/>
    </source>
</evidence>
<dbReference type="EMBL" id="ATLV01022753">
    <property type="status" value="NOT_ANNOTATED_CDS"/>
    <property type="molecule type" value="Genomic_DNA"/>
</dbReference>
<reference evidence="2" key="2">
    <citation type="submission" date="2020-05" db="UniProtKB">
        <authorList>
            <consortium name="EnsemblMetazoa"/>
        </authorList>
    </citation>
    <scope>IDENTIFICATION</scope>
</reference>
<gene>
    <name evidence="1" type="ORF">ZHAS_00016017</name>
</gene>
<organism evidence="1">
    <name type="scientific">Anopheles sinensis</name>
    <name type="common">Mosquito</name>
    <dbReference type="NCBI Taxonomy" id="74873"/>
    <lineage>
        <taxon>Eukaryota</taxon>
        <taxon>Metazoa</taxon>
        <taxon>Ecdysozoa</taxon>
        <taxon>Arthropoda</taxon>
        <taxon>Hexapoda</taxon>
        <taxon>Insecta</taxon>
        <taxon>Pterygota</taxon>
        <taxon>Neoptera</taxon>
        <taxon>Endopterygota</taxon>
        <taxon>Diptera</taxon>
        <taxon>Nematocera</taxon>
        <taxon>Culicoidea</taxon>
        <taxon>Culicidae</taxon>
        <taxon>Anophelinae</taxon>
        <taxon>Anopheles</taxon>
    </lineage>
</organism>